<name>A0A8H6MRI5_9PEZI</name>
<evidence type="ECO:0000313" key="2">
    <source>
        <dbReference type="Proteomes" id="UP000639643"/>
    </source>
</evidence>
<gene>
    <name evidence="1" type="ORF">CMUS01_14591</name>
</gene>
<proteinExistence type="predicted"/>
<dbReference type="EMBL" id="WIGM01001073">
    <property type="protein sequence ID" value="KAF6805535.1"/>
    <property type="molecule type" value="Genomic_DNA"/>
</dbReference>
<dbReference type="AlphaFoldDB" id="A0A8H6MRI5"/>
<keyword evidence="2" id="KW-1185">Reference proteome</keyword>
<protein>
    <submittedName>
        <fullName evidence="1">Uncharacterized protein</fullName>
    </submittedName>
</protein>
<organism evidence="1 2">
    <name type="scientific">Colletotrichum musicola</name>
    <dbReference type="NCBI Taxonomy" id="2175873"/>
    <lineage>
        <taxon>Eukaryota</taxon>
        <taxon>Fungi</taxon>
        <taxon>Dikarya</taxon>
        <taxon>Ascomycota</taxon>
        <taxon>Pezizomycotina</taxon>
        <taxon>Sordariomycetes</taxon>
        <taxon>Hypocreomycetidae</taxon>
        <taxon>Glomerellales</taxon>
        <taxon>Glomerellaceae</taxon>
        <taxon>Colletotrichum</taxon>
        <taxon>Colletotrichum orchidearum species complex</taxon>
    </lineage>
</organism>
<comment type="caution">
    <text evidence="1">The sequence shown here is derived from an EMBL/GenBank/DDBJ whole genome shotgun (WGS) entry which is preliminary data.</text>
</comment>
<sequence>MPIDRLLADLNIKLRINRRDPRLPDNHGQIWTQLVSVVLDADLGRDDWDRLVVATADGRTREAVEVAFYTSNGGDRSYYRTTGLLKTIDNAVYWKVCWAMWIVLDLALVDLKYLFCSKRPEMETAVRVLYYVIGWIYYGSVVDLKNVNPKSKSKPQLLHYL</sequence>
<dbReference type="Proteomes" id="UP000639643">
    <property type="component" value="Unassembled WGS sequence"/>
</dbReference>
<reference evidence="1" key="1">
    <citation type="journal article" date="2020" name="Phytopathology">
        <title>Genome Sequence Resources of Colletotrichum truncatum, C. plurivorum, C. musicola, and C. sojae: Four Species Pathogenic to Soybean (Glycine max).</title>
        <authorList>
            <person name="Rogerio F."/>
            <person name="Boufleur T.R."/>
            <person name="Ciampi-Guillardi M."/>
            <person name="Sukno S.A."/>
            <person name="Thon M.R."/>
            <person name="Massola Junior N.S."/>
            <person name="Baroncelli R."/>
        </authorList>
    </citation>
    <scope>NUCLEOTIDE SEQUENCE</scope>
    <source>
        <strain evidence="1">LFN0074</strain>
    </source>
</reference>
<evidence type="ECO:0000313" key="1">
    <source>
        <dbReference type="EMBL" id="KAF6805535.1"/>
    </source>
</evidence>
<accession>A0A8H6MRI5</accession>